<proteinExistence type="inferred from homology"/>
<evidence type="ECO:0000256" key="4">
    <source>
        <dbReference type="ARBA" id="ARBA00023163"/>
    </source>
</evidence>
<organism evidence="7 8">
    <name type="scientific">Sphingobacterium nematocida</name>
    <dbReference type="NCBI Taxonomy" id="1513896"/>
    <lineage>
        <taxon>Bacteria</taxon>
        <taxon>Pseudomonadati</taxon>
        <taxon>Bacteroidota</taxon>
        <taxon>Sphingobacteriia</taxon>
        <taxon>Sphingobacteriales</taxon>
        <taxon>Sphingobacteriaceae</taxon>
        <taxon>Sphingobacterium</taxon>
    </lineage>
</organism>
<dbReference type="Gene3D" id="1.10.10.10">
    <property type="entry name" value="Winged helix-like DNA-binding domain superfamily/Winged helix DNA-binding domain"/>
    <property type="match status" value="1"/>
</dbReference>
<sequence length="190" mass="22521">MAAVPTYNDNELYESFKSGDLKAFRALYEKYWKPLFNFSFNILKEEQDAEDIVQEVFSMLWEKRLDIEVHNLQAFLMTACKHRILKQIDRSKVKGRYLESLSSHLQQANQEHLLIDKEYNMLFNQEVDKLPRKMKQIYLLRSNEELSYLEIAEKLSIGENTVRKQLHNARTILKAKLSALLSILIVYLNF</sequence>
<dbReference type="GO" id="GO:0006352">
    <property type="term" value="P:DNA-templated transcription initiation"/>
    <property type="evidence" value="ECO:0007669"/>
    <property type="project" value="InterPro"/>
</dbReference>
<dbReference type="SUPFAM" id="SSF88946">
    <property type="entry name" value="Sigma2 domain of RNA polymerase sigma factors"/>
    <property type="match status" value="1"/>
</dbReference>
<dbReference type="STRING" id="1513896.SAMN05660841_04302"/>
<dbReference type="OrthoDB" id="659948at2"/>
<evidence type="ECO:0000259" key="5">
    <source>
        <dbReference type="Pfam" id="PF04542"/>
    </source>
</evidence>
<gene>
    <name evidence="7" type="ORF">SAMN05660841_04302</name>
</gene>
<dbReference type="InterPro" id="IPR013325">
    <property type="entry name" value="RNA_pol_sigma_r2"/>
</dbReference>
<evidence type="ECO:0000256" key="2">
    <source>
        <dbReference type="ARBA" id="ARBA00023015"/>
    </source>
</evidence>
<dbReference type="EMBL" id="FUZF01000031">
    <property type="protein sequence ID" value="SKC10966.1"/>
    <property type="molecule type" value="Genomic_DNA"/>
</dbReference>
<dbReference type="InterPro" id="IPR014327">
    <property type="entry name" value="RNA_pol_sigma70_bacteroid"/>
</dbReference>
<dbReference type="Pfam" id="PF04542">
    <property type="entry name" value="Sigma70_r2"/>
    <property type="match status" value="1"/>
</dbReference>
<dbReference type="Gene3D" id="1.10.1740.10">
    <property type="match status" value="1"/>
</dbReference>
<feature type="domain" description="RNA polymerase sigma-70 region 2" evidence="5">
    <location>
        <begin position="27"/>
        <end position="90"/>
    </location>
</feature>
<evidence type="ECO:0000256" key="1">
    <source>
        <dbReference type="ARBA" id="ARBA00010641"/>
    </source>
</evidence>
<dbReference type="InterPro" id="IPR014284">
    <property type="entry name" value="RNA_pol_sigma-70_dom"/>
</dbReference>
<feature type="domain" description="RNA polymerase sigma factor 70 region 4 type 2" evidence="6">
    <location>
        <begin position="126"/>
        <end position="171"/>
    </location>
</feature>
<dbReference type="NCBIfam" id="TIGR02937">
    <property type="entry name" value="sigma70-ECF"/>
    <property type="match status" value="1"/>
</dbReference>
<protein>
    <submittedName>
        <fullName evidence="7">RNA polymerase sigma-70 factor, ECF subfamily</fullName>
    </submittedName>
</protein>
<dbReference type="NCBIfam" id="TIGR02985">
    <property type="entry name" value="Sig70_bacteroi1"/>
    <property type="match status" value="1"/>
</dbReference>
<keyword evidence="4" id="KW-0804">Transcription</keyword>
<dbReference type="InterPro" id="IPR007627">
    <property type="entry name" value="RNA_pol_sigma70_r2"/>
</dbReference>
<keyword evidence="2" id="KW-0805">Transcription regulation</keyword>
<dbReference type="InterPro" id="IPR039425">
    <property type="entry name" value="RNA_pol_sigma-70-like"/>
</dbReference>
<dbReference type="SUPFAM" id="SSF88659">
    <property type="entry name" value="Sigma3 and sigma4 domains of RNA polymerase sigma factors"/>
    <property type="match status" value="1"/>
</dbReference>
<comment type="similarity">
    <text evidence="1">Belongs to the sigma-70 factor family. ECF subfamily.</text>
</comment>
<name>A0A1T5GRE6_9SPHI</name>
<dbReference type="RefSeq" id="WP_079645922.1">
    <property type="nucleotide sequence ID" value="NZ_FUZF01000031.1"/>
</dbReference>
<dbReference type="GO" id="GO:0003677">
    <property type="term" value="F:DNA binding"/>
    <property type="evidence" value="ECO:0007669"/>
    <property type="project" value="InterPro"/>
</dbReference>
<dbReference type="GO" id="GO:0016987">
    <property type="term" value="F:sigma factor activity"/>
    <property type="evidence" value="ECO:0007669"/>
    <property type="project" value="UniProtKB-KW"/>
</dbReference>
<dbReference type="PANTHER" id="PTHR43133:SF46">
    <property type="entry name" value="RNA POLYMERASE SIGMA-70 FACTOR ECF SUBFAMILY"/>
    <property type="match status" value="1"/>
</dbReference>
<dbReference type="InterPro" id="IPR013249">
    <property type="entry name" value="RNA_pol_sigma70_r4_t2"/>
</dbReference>
<evidence type="ECO:0000256" key="3">
    <source>
        <dbReference type="ARBA" id="ARBA00023082"/>
    </source>
</evidence>
<evidence type="ECO:0000259" key="6">
    <source>
        <dbReference type="Pfam" id="PF08281"/>
    </source>
</evidence>
<accession>A0A1T5GRE6</accession>
<keyword evidence="8" id="KW-1185">Reference proteome</keyword>
<dbReference type="InterPro" id="IPR013324">
    <property type="entry name" value="RNA_pol_sigma_r3/r4-like"/>
</dbReference>
<keyword evidence="3" id="KW-0731">Sigma factor</keyword>
<dbReference type="AlphaFoldDB" id="A0A1T5GRE6"/>
<evidence type="ECO:0000313" key="7">
    <source>
        <dbReference type="EMBL" id="SKC10966.1"/>
    </source>
</evidence>
<dbReference type="PANTHER" id="PTHR43133">
    <property type="entry name" value="RNA POLYMERASE ECF-TYPE SIGMA FACTO"/>
    <property type="match status" value="1"/>
</dbReference>
<reference evidence="8" key="1">
    <citation type="submission" date="2017-02" db="EMBL/GenBank/DDBJ databases">
        <authorList>
            <person name="Varghese N."/>
            <person name="Submissions S."/>
        </authorList>
    </citation>
    <scope>NUCLEOTIDE SEQUENCE [LARGE SCALE GENOMIC DNA]</scope>
    <source>
        <strain evidence="8">DSM 24091</strain>
    </source>
</reference>
<dbReference type="Pfam" id="PF08281">
    <property type="entry name" value="Sigma70_r4_2"/>
    <property type="match status" value="1"/>
</dbReference>
<dbReference type="InterPro" id="IPR036388">
    <property type="entry name" value="WH-like_DNA-bd_sf"/>
</dbReference>
<dbReference type="Proteomes" id="UP000190150">
    <property type="component" value="Unassembled WGS sequence"/>
</dbReference>
<evidence type="ECO:0000313" key="8">
    <source>
        <dbReference type="Proteomes" id="UP000190150"/>
    </source>
</evidence>